<keyword evidence="2" id="KW-1185">Reference proteome</keyword>
<sequence length="162" mass="18159">MYCIQAPRKRTARLCGTREIVEVEIGARSKVVRIGNAVASAWRFDVEWDLREVEICGPWSQIVVGQHPRREVEEVLGMVALWGLKGVSADVDGKAGILSELREAINGPQLLVVVEIERDKRPQQATIQVFDSPIPPFREVIRAAILVKNAGKRKFTREFQGS</sequence>
<protein>
    <submittedName>
        <fullName evidence="1">Uncharacterized protein</fullName>
    </submittedName>
</protein>
<name>A0AA40CPE9_9PEZI</name>
<organism evidence="1 2">
    <name type="scientific">Cercophora newfieldiana</name>
    <dbReference type="NCBI Taxonomy" id="92897"/>
    <lineage>
        <taxon>Eukaryota</taxon>
        <taxon>Fungi</taxon>
        <taxon>Dikarya</taxon>
        <taxon>Ascomycota</taxon>
        <taxon>Pezizomycotina</taxon>
        <taxon>Sordariomycetes</taxon>
        <taxon>Sordariomycetidae</taxon>
        <taxon>Sordariales</taxon>
        <taxon>Lasiosphaeriaceae</taxon>
        <taxon>Cercophora</taxon>
    </lineage>
</organism>
<reference evidence="1" key="1">
    <citation type="submission" date="2023-06" db="EMBL/GenBank/DDBJ databases">
        <title>Genome-scale phylogeny and comparative genomics of the fungal order Sordariales.</title>
        <authorList>
            <consortium name="Lawrence Berkeley National Laboratory"/>
            <person name="Hensen N."/>
            <person name="Bonometti L."/>
            <person name="Westerberg I."/>
            <person name="Brannstrom I.O."/>
            <person name="Guillou S."/>
            <person name="Cros-Aarteil S."/>
            <person name="Calhoun S."/>
            <person name="Haridas S."/>
            <person name="Kuo A."/>
            <person name="Mondo S."/>
            <person name="Pangilinan J."/>
            <person name="Riley R."/>
            <person name="Labutti K."/>
            <person name="Andreopoulos B."/>
            <person name="Lipzen A."/>
            <person name="Chen C."/>
            <person name="Yanf M."/>
            <person name="Daum C."/>
            <person name="Ng V."/>
            <person name="Clum A."/>
            <person name="Steindorff A."/>
            <person name="Ohm R."/>
            <person name="Martin F."/>
            <person name="Silar P."/>
            <person name="Natvig D."/>
            <person name="Lalanne C."/>
            <person name="Gautier V."/>
            <person name="Ament-Velasquez S.L."/>
            <person name="Kruys A."/>
            <person name="Hutchinson M.I."/>
            <person name="Powell A.J."/>
            <person name="Barry K."/>
            <person name="Miller A.N."/>
            <person name="Grigoriev I.V."/>
            <person name="Debuchy R."/>
            <person name="Gladieux P."/>
            <person name="Thoren M.H."/>
            <person name="Johannesson H."/>
        </authorList>
    </citation>
    <scope>NUCLEOTIDE SEQUENCE</scope>
    <source>
        <strain evidence="1">SMH2532-1</strain>
    </source>
</reference>
<comment type="caution">
    <text evidence="1">The sequence shown here is derived from an EMBL/GenBank/DDBJ whole genome shotgun (WGS) entry which is preliminary data.</text>
</comment>
<proteinExistence type="predicted"/>
<evidence type="ECO:0000313" key="2">
    <source>
        <dbReference type="Proteomes" id="UP001174936"/>
    </source>
</evidence>
<evidence type="ECO:0000313" key="1">
    <source>
        <dbReference type="EMBL" id="KAK0644464.1"/>
    </source>
</evidence>
<accession>A0AA40CPE9</accession>
<dbReference type="AlphaFoldDB" id="A0AA40CPE9"/>
<gene>
    <name evidence="1" type="ORF">B0T16DRAFT_392810</name>
</gene>
<dbReference type="EMBL" id="JAULSV010000005">
    <property type="protein sequence ID" value="KAK0644464.1"/>
    <property type="molecule type" value="Genomic_DNA"/>
</dbReference>
<dbReference type="Proteomes" id="UP001174936">
    <property type="component" value="Unassembled WGS sequence"/>
</dbReference>